<dbReference type="InterPro" id="IPR036291">
    <property type="entry name" value="NAD(P)-bd_dom_sf"/>
</dbReference>
<dbReference type="Gene3D" id="3.40.50.720">
    <property type="entry name" value="NAD(P)-binding Rossmann-like Domain"/>
    <property type="match status" value="1"/>
</dbReference>
<feature type="domain" description="NAD-dependent epimerase/dehydratase" evidence="2">
    <location>
        <begin position="2"/>
        <end position="243"/>
    </location>
</feature>
<reference evidence="3 4" key="1">
    <citation type="submission" date="2020-08" db="EMBL/GenBank/DDBJ databases">
        <title>Cohnella phylogeny.</title>
        <authorList>
            <person name="Dunlap C."/>
        </authorList>
    </citation>
    <scope>NUCLEOTIDE SEQUENCE [LARGE SCALE GENOMIC DNA]</scope>
    <source>
        <strain evidence="3 4">CBP 2801</strain>
    </source>
</reference>
<dbReference type="EMBL" id="JACJVO010000007">
    <property type="protein sequence ID" value="MBB6730413.1"/>
    <property type="molecule type" value="Genomic_DNA"/>
</dbReference>
<organism evidence="3 4">
    <name type="scientific">Cohnella zeiphila</name>
    <dbReference type="NCBI Taxonomy" id="2761120"/>
    <lineage>
        <taxon>Bacteria</taxon>
        <taxon>Bacillati</taxon>
        <taxon>Bacillota</taxon>
        <taxon>Bacilli</taxon>
        <taxon>Bacillales</taxon>
        <taxon>Paenibacillaceae</taxon>
        <taxon>Cohnella</taxon>
    </lineage>
</organism>
<dbReference type="RefSeq" id="WP_185128083.1">
    <property type="nucleotide sequence ID" value="NZ_JACJVO010000007.1"/>
</dbReference>
<sequence>MILITGGMGFIGLHAAQALLDEGEDVVLTRYREHRLPPSLFPQLDRKLFVEQVDIAEPDALLTAGRKYGVSGILHLASPPMLGPAAGSIRSQVAGLLNVLEAGSALNVRRVVLASSIAVYAGADGALWREDVPLPLESPYPMTAYKKLTEIIGSFCSGAMSLDTVSVRFSAYGPLARGLHFLPAQAVLAAVRGKPLSAFVRGGIDALPYAEDGIDFAYVKDVAAALARLLAAPSLRHRVYNIGSGRIVPNREIAEAARRAVPGAGLELRPGRSGEAIYPALDIARLREELGWSPRYTIEQGIAEYADWLRQGNAF</sequence>
<dbReference type="Pfam" id="PF01370">
    <property type="entry name" value="Epimerase"/>
    <property type="match status" value="1"/>
</dbReference>
<dbReference type="AlphaFoldDB" id="A0A7X0SMD1"/>
<dbReference type="Proteomes" id="UP000564644">
    <property type="component" value="Unassembled WGS sequence"/>
</dbReference>
<evidence type="ECO:0000313" key="3">
    <source>
        <dbReference type="EMBL" id="MBB6730413.1"/>
    </source>
</evidence>
<protein>
    <submittedName>
        <fullName evidence="3">NAD(P)-dependent oxidoreductase</fullName>
    </submittedName>
</protein>
<name>A0A7X0SMD1_9BACL</name>
<comment type="caution">
    <text evidence="3">The sequence shown here is derived from an EMBL/GenBank/DDBJ whole genome shotgun (WGS) entry which is preliminary data.</text>
</comment>
<evidence type="ECO:0000259" key="2">
    <source>
        <dbReference type="Pfam" id="PF01370"/>
    </source>
</evidence>
<evidence type="ECO:0000256" key="1">
    <source>
        <dbReference type="ARBA" id="ARBA00007637"/>
    </source>
</evidence>
<proteinExistence type="inferred from homology"/>
<comment type="similarity">
    <text evidence="1">Belongs to the NAD(P)-dependent epimerase/dehydratase family.</text>
</comment>
<dbReference type="SUPFAM" id="SSF51735">
    <property type="entry name" value="NAD(P)-binding Rossmann-fold domains"/>
    <property type="match status" value="1"/>
</dbReference>
<keyword evidence="4" id="KW-1185">Reference proteome</keyword>
<gene>
    <name evidence="3" type="ORF">H7C18_05820</name>
</gene>
<dbReference type="InterPro" id="IPR001509">
    <property type="entry name" value="Epimerase_deHydtase"/>
</dbReference>
<evidence type="ECO:0000313" key="4">
    <source>
        <dbReference type="Proteomes" id="UP000564644"/>
    </source>
</evidence>
<accession>A0A7X0SMD1</accession>
<dbReference type="PANTHER" id="PTHR43000">
    <property type="entry name" value="DTDP-D-GLUCOSE 4,6-DEHYDRATASE-RELATED"/>
    <property type="match status" value="1"/>
</dbReference>